<evidence type="ECO:0000256" key="1">
    <source>
        <dbReference type="SAM" id="MobiDB-lite"/>
    </source>
</evidence>
<dbReference type="GO" id="GO:0035091">
    <property type="term" value="F:phosphatidylinositol binding"/>
    <property type="evidence" value="ECO:0007669"/>
    <property type="project" value="InterPro"/>
</dbReference>
<dbReference type="SUPFAM" id="SSF50729">
    <property type="entry name" value="PH domain-like"/>
    <property type="match status" value="1"/>
</dbReference>
<gene>
    <name evidence="3" type="ORF">Ae201684_010968</name>
</gene>
<dbReference type="SUPFAM" id="SSF64268">
    <property type="entry name" value="PX domain"/>
    <property type="match status" value="1"/>
</dbReference>
<dbReference type="Proteomes" id="UP000481153">
    <property type="component" value="Unassembled WGS sequence"/>
</dbReference>
<feature type="region of interest" description="Disordered" evidence="1">
    <location>
        <begin position="285"/>
        <end position="309"/>
    </location>
</feature>
<dbReference type="Pfam" id="PF00169">
    <property type="entry name" value="PH"/>
    <property type="match status" value="1"/>
</dbReference>
<dbReference type="AlphaFoldDB" id="A0A6G0WWK2"/>
<keyword evidence="4" id="KW-1185">Reference proteome</keyword>
<evidence type="ECO:0000313" key="4">
    <source>
        <dbReference type="Proteomes" id="UP000481153"/>
    </source>
</evidence>
<dbReference type="InterPro" id="IPR001849">
    <property type="entry name" value="PH_domain"/>
</dbReference>
<dbReference type="VEuPathDB" id="FungiDB:AeMF1_013954"/>
<comment type="caution">
    <text evidence="3">The sequence shown here is derived from an EMBL/GenBank/DDBJ whole genome shotgun (WGS) entry which is preliminary data.</text>
</comment>
<dbReference type="PROSITE" id="PS50003">
    <property type="entry name" value="PH_DOMAIN"/>
    <property type="match status" value="1"/>
</dbReference>
<sequence>MDGCLLKQGHVVKSWQKRFFRLDAANCVLEYFMDHTLLERRGKIILSDADVKMGDEIGLIGEGIASPADTRRFVFRVVDGHTKRAYYMCADVSESREACRQLCHAWVDALHATIAKARRTAVEPSSDTIALNEMTFTACVSNGRMIANDEAFELTCRAAVALASTRGDVEEFACNWTLWKRRAEWTALDQQLRRMFPSATQSLVLPSLHAASAWTCLLHGAANHPMHKTVEALDAYLQHLLALDLVSQFDKEGTNFVLEFLEYSSHAAQLPDPNAYVQAEVAQLPERRQHHHSHHEKKESHQDHNTAPVVSLEKTQAEVHDDQEDVKTRIAKIGRKVIDDGAPSSSLST</sequence>
<dbReference type="InterPro" id="IPR036871">
    <property type="entry name" value="PX_dom_sf"/>
</dbReference>
<dbReference type="EMBL" id="VJMJ01000139">
    <property type="protein sequence ID" value="KAF0731870.1"/>
    <property type="molecule type" value="Genomic_DNA"/>
</dbReference>
<name>A0A6G0WWK2_9STRA</name>
<dbReference type="Gene3D" id="3.30.1520.10">
    <property type="entry name" value="Phox-like domain"/>
    <property type="match status" value="1"/>
</dbReference>
<proteinExistence type="predicted"/>
<dbReference type="InterPro" id="IPR011993">
    <property type="entry name" value="PH-like_dom_sf"/>
</dbReference>
<reference evidence="3 4" key="1">
    <citation type="submission" date="2019-07" db="EMBL/GenBank/DDBJ databases">
        <title>Genomics analysis of Aphanomyces spp. identifies a new class of oomycete effector associated with host adaptation.</title>
        <authorList>
            <person name="Gaulin E."/>
        </authorList>
    </citation>
    <scope>NUCLEOTIDE SEQUENCE [LARGE SCALE GENOMIC DNA]</scope>
    <source>
        <strain evidence="3 4">ATCC 201684</strain>
    </source>
</reference>
<accession>A0A6G0WWK2</accession>
<dbReference type="Gene3D" id="2.30.29.30">
    <property type="entry name" value="Pleckstrin-homology domain (PH domain)/Phosphotyrosine-binding domain (PTB)"/>
    <property type="match status" value="1"/>
</dbReference>
<organism evidence="3 4">
    <name type="scientific">Aphanomyces euteiches</name>
    <dbReference type="NCBI Taxonomy" id="100861"/>
    <lineage>
        <taxon>Eukaryota</taxon>
        <taxon>Sar</taxon>
        <taxon>Stramenopiles</taxon>
        <taxon>Oomycota</taxon>
        <taxon>Saprolegniomycetes</taxon>
        <taxon>Saprolegniales</taxon>
        <taxon>Verrucalvaceae</taxon>
        <taxon>Aphanomyces</taxon>
    </lineage>
</organism>
<protein>
    <recommendedName>
        <fullName evidence="2">PH domain-containing protein</fullName>
    </recommendedName>
</protein>
<dbReference type="SMART" id="SM00233">
    <property type="entry name" value="PH"/>
    <property type="match status" value="1"/>
</dbReference>
<evidence type="ECO:0000259" key="2">
    <source>
        <dbReference type="PROSITE" id="PS50003"/>
    </source>
</evidence>
<feature type="domain" description="PH" evidence="2">
    <location>
        <begin position="1"/>
        <end position="115"/>
    </location>
</feature>
<evidence type="ECO:0000313" key="3">
    <source>
        <dbReference type="EMBL" id="KAF0731870.1"/>
    </source>
</evidence>